<name>A0A1R3S0P5_ASPC5</name>
<dbReference type="OrthoDB" id="3182339at2759"/>
<evidence type="ECO:0000313" key="2">
    <source>
        <dbReference type="Proteomes" id="UP000188318"/>
    </source>
</evidence>
<dbReference type="VEuPathDB" id="FungiDB:ASPCADRAFT_502669"/>
<dbReference type="STRING" id="602072.A0A1R3S0P5"/>
<dbReference type="AlphaFoldDB" id="A0A1R3S0P5"/>
<gene>
    <name evidence="1" type="ORF">ASPCADRAFT_502669</name>
</gene>
<protein>
    <submittedName>
        <fullName evidence="1">Uncharacterized protein</fullName>
    </submittedName>
</protein>
<sequence>MTIHEDFLPSNTSDYHDAQQKAILLELSMPESLAVYRDATWSIVSLLGAPSQGAASGQDPKVLSRDYIQLQPFGQINERRIVGLASTTKSFVEVHHAGVRLPVSKTSTLLPFGVHLSYHDHNRETWCKESPMKIAIAHNFGLDQSVLNLLEVKDDLQFGTDATKPSSYEVLSSQKRCPSRLTVHEFMAYQNILTGQHRRRPSILREIASADLNFSMKETMHVISYRCLQGGPRNMENGLRVSHAPLKDVYFCDKLLGHVERRLGSISRNWNESYYMELLVTIILRVYSVGEVMSKEKARRLLRKAHVITHQWLRMIRQKIHN</sequence>
<accession>A0A1R3S0P5</accession>
<proteinExistence type="predicted"/>
<keyword evidence="2" id="KW-1185">Reference proteome</keyword>
<evidence type="ECO:0000313" key="1">
    <source>
        <dbReference type="EMBL" id="OOG00336.1"/>
    </source>
</evidence>
<reference evidence="2" key="1">
    <citation type="journal article" date="2017" name="Genome Biol.">
        <title>Comparative genomics reveals high biological diversity and specific adaptations in the industrially and medically important fungal genus Aspergillus.</title>
        <authorList>
            <person name="de Vries R.P."/>
            <person name="Riley R."/>
            <person name="Wiebenga A."/>
            <person name="Aguilar-Osorio G."/>
            <person name="Amillis S."/>
            <person name="Uchima C.A."/>
            <person name="Anderluh G."/>
            <person name="Asadollahi M."/>
            <person name="Askin M."/>
            <person name="Barry K."/>
            <person name="Battaglia E."/>
            <person name="Bayram O."/>
            <person name="Benocci T."/>
            <person name="Braus-Stromeyer S.A."/>
            <person name="Caldana C."/>
            <person name="Canovas D."/>
            <person name="Cerqueira G.C."/>
            <person name="Chen F."/>
            <person name="Chen W."/>
            <person name="Choi C."/>
            <person name="Clum A."/>
            <person name="Dos Santos R.A."/>
            <person name="Damasio A.R."/>
            <person name="Diallinas G."/>
            <person name="Emri T."/>
            <person name="Fekete E."/>
            <person name="Flipphi M."/>
            <person name="Freyberg S."/>
            <person name="Gallo A."/>
            <person name="Gournas C."/>
            <person name="Habgood R."/>
            <person name="Hainaut M."/>
            <person name="Harispe M.L."/>
            <person name="Henrissat B."/>
            <person name="Hilden K.S."/>
            <person name="Hope R."/>
            <person name="Hossain A."/>
            <person name="Karabika E."/>
            <person name="Karaffa L."/>
            <person name="Karanyi Z."/>
            <person name="Krasevec N."/>
            <person name="Kuo A."/>
            <person name="Kusch H."/>
            <person name="LaButti K."/>
            <person name="Lagendijk E.L."/>
            <person name="Lapidus A."/>
            <person name="Levasseur A."/>
            <person name="Lindquist E."/>
            <person name="Lipzen A."/>
            <person name="Logrieco A.F."/>
            <person name="MacCabe A."/>
            <person name="Maekelae M.R."/>
            <person name="Malavazi I."/>
            <person name="Melin P."/>
            <person name="Meyer V."/>
            <person name="Mielnichuk N."/>
            <person name="Miskei M."/>
            <person name="Molnar A.P."/>
            <person name="Mule G."/>
            <person name="Ngan C.Y."/>
            <person name="Orejas M."/>
            <person name="Orosz E."/>
            <person name="Ouedraogo J.P."/>
            <person name="Overkamp K.M."/>
            <person name="Park H.-S."/>
            <person name="Perrone G."/>
            <person name="Piumi F."/>
            <person name="Punt P.J."/>
            <person name="Ram A.F."/>
            <person name="Ramon A."/>
            <person name="Rauscher S."/>
            <person name="Record E."/>
            <person name="Riano-Pachon D.M."/>
            <person name="Robert V."/>
            <person name="Roehrig J."/>
            <person name="Ruller R."/>
            <person name="Salamov A."/>
            <person name="Salih N.S."/>
            <person name="Samson R.A."/>
            <person name="Sandor E."/>
            <person name="Sanguinetti M."/>
            <person name="Schuetze T."/>
            <person name="Sepcic K."/>
            <person name="Shelest E."/>
            <person name="Sherlock G."/>
            <person name="Sophianopoulou V."/>
            <person name="Squina F.M."/>
            <person name="Sun H."/>
            <person name="Susca A."/>
            <person name="Todd R.B."/>
            <person name="Tsang A."/>
            <person name="Unkles S.E."/>
            <person name="van de Wiele N."/>
            <person name="van Rossen-Uffink D."/>
            <person name="Oliveira J.V."/>
            <person name="Vesth T.C."/>
            <person name="Visser J."/>
            <person name="Yu J.-H."/>
            <person name="Zhou M."/>
            <person name="Andersen M.R."/>
            <person name="Archer D.B."/>
            <person name="Baker S.E."/>
            <person name="Benoit I."/>
            <person name="Brakhage A.A."/>
            <person name="Braus G.H."/>
            <person name="Fischer R."/>
            <person name="Frisvad J.C."/>
            <person name="Goldman G.H."/>
            <person name="Houbraken J."/>
            <person name="Oakley B."/>
            <person name="Pocsi I."/>
            <person name="Scazzocchio C."/>
            <person name="Seiboth B."/>
            <person name="vanKuyk P.A."/>
            <person name="Wortman J."/>
            <person name="Dyer P.S."/>
            <person name="Grigoriev I.V."/>
        </authorList>
    </citation>
    <scope>NUCLEOTIDE SEQUENCE [LARGE SCALE GENOMIC DNA]</scope>
    <source>
        <strain evidence="2">ITEM 5010</strain>
    </source>
</reference>
<organism evidence="1 2">
    <name type="scientific">Aspergillus carbonarius (strain ITEM 5010)</name>
    <dbReference type="NCBI Taxonomy" id="602072"/>
    <lineage>
        <taxon>Eukaryota</taxon>
        <taxon>Fungi</taxon>
        <taxon>Dikarya</taxon>
        <taxon>Ascomycota</taxon>
        <taxon>Pezizomycotina</taxon>
        <taxon>Eurotiomycetes</taxon>
        <taxon>Eurotiomycetidae</taxon>
        <taxon>Eurotiales</taxon>
        <taxon>Aspergillaceae</taxon>
        <taxon>Aspergillus</taxon>
        <taxon>Aspergillus subgen. Circumdati</taxon>
    </lineage>
</organism>
<dbReference type="EMBL" id="KV907493">
    <property type="protein sequence ID" value="OOG00336.1"/>
    <property type="molecule type" value="Genomic_DNA"/>
</dbReference>
<dbReference type="Proteomes" id="UP000188318">
    <property type="component" value="Unassembled WGS sequence"/>
</dbReference>
<dbReference type="OMA" id="HEYIAFA"/>